<protein>
    <submittedName>
        <fullName evidence="2">Uncharacterized protein</fullName>
    </submittedName>
</protein>
<name>A0A8R1EK45_CAEJA</name>
<organism evidence="2 3">
    <name type="scientific">Caenorhabditis japonica</name>
    <dbReference type="NCBI Taxonomy" id="281687"/>
    <lineage>
        <taxon>Eukaryota</taxon>
        <taxon>Metazoa</taxon>
        <taxon>Ecdysozoa</taxon>
        <taxon>Nematoda</taxon>
        <taxon>Chromadorea</taxon>
        <taxon>Rhabditida</taxon>
        <taxon>Rhabditina</taxon>
        <taxon>Rhabditomorpha</taxon>
        <taxon>Rhabditoidea</taxon>
        <taxon>Rhabditidae</taxon>
        <taxon>Peloderinae</taxon>
        <taxon>Caenorhabditis</taxon>
    </lineage>
</organism>
<keyword evidence="3" id="KW-1185">Reference proteome</keyword>
<dbReference type="Proteomes" id="UP000005237">
    <property type="component" value="Unassembled WGS sequence"/>
</dbReference>
<evidence type="ECO:0000313" key="2">
    <source>
        <dbReference type="EnsemblMetazoa" id="CJA36600a.1"/>
    </source>
</evidence>
<accession>A0A8R1EK45</accession>
<sequence>MAIIRGRQMGLDMPTLSNIIRRRHNYCEDEQKKFPADKHGYQLRAEGLIWSSGVQGHCQKTSAPRFTLQKAPGEKANDFGEEPFSSTEVGKGSSALGWNKKSAPGKSNFARETIALLRQMMQ</sequence>
<feature type="region of interest" description="Disordered" evidence="1">
    <location>
        <begin position="70"/>
        <end position="104"/>
    </location>
</feature>
<evidence type="ECO:0000313" key="3">
    <source>
        <dbReference type="Proteomes" id="UP000005237"/>
    </source>
</evidence>
<reference evidence="2" key="2">
    <citation type="submission" date="2022-06" db="UniProtKB">
        <authorList>
            <consortium name="EnsemblMetazoa"/>
        </authorList>
    </citation>
    <scope>IDENTIFICATION</scope>
    <source>
        <strain evidence="2">DF5081</strain>
    </source>
</reference>
<dbReference type="AlphaFoldDB" id="A0A8R1EK45"/>
<reference evidence="3" key="1">
    <citation type="submission" date="2010-08" db="EMBL/GenBank/DDBJ databases">
        <authorList>
            <consortium name="Caenorhabditis japonica Sequencing Consortium"/>
            <person name="Wilson R.K."/>
        </authorList>
    </citation>
    <scope>NUCLEOTIDE SEQUENCE [LARGE SCALE GENOMIC DNA]</scope>
    <source>
        <strain evidence="3">DF5081</strain>
    </source>
</reference>
<dbReference type="EnsemblMetazoa" id="CJA36600a.1">
    <property type="protein sequence ID" value="CJA36600a.1"/>
    <property type="gene ID" value="WBGene00212447"/>
</dbReference>
<proteinExistence type="predicted"/>
<evidence type="ECO:0000256" key="1">
    <source>
        <dbReference type="SAM" id="MobiDB-lite"/>
    </source>
</evidence>